<dbReference type="PANTHER" id="PTHR43355">
    <property type="entry name" value="FLAVIN REDUCTASE (NADPH)"/>
    <property type="match status" value="1"/>
</dbReference>
<evidence type="ECO:0000313" key="3">
    <source>
        <dbReference type="EMBL" id="KAK9423843.1"/>
    </source>
</evidence>
<evidence type="ECO:0000256" key="1">
    <source>
        <dbReference type="ARBA" id="ARBA00038376"/>
    </source>
</evidence>
<evidence type="ECO:0000259" key="2">
    <source>
        <dbReference type="Pfam" id="PF13460"/>
    </source>
</evidence>
<dbReference type="InterPro" id="IPR036291">
    <property type="entry name" value="NAD(P)-bd_dom_sf"/>
</dbReference>
<keyword evidence="4" id="KW-1185">Reference proteome</keyword>
<comment type="caution">
    <text evidence="3">The sequence shown here is derived from an EMBL/GenBank/DDBJ whole genome shotgun (WGS) entry which is preliminary data.</text>
</comment>
<comment type="similarity">
    <text evidence="1">Belongs to the avfA family.</text>
</comment>
<name>A0ABR2VAB8_9PEZI</name>
<dbReference type="PROSITE" id="PS51257">
    <property type="entry name" value="PROKAR_LIPOPROTEIN"/>
    <property type="match status" value="1"/>
</dbReference>
<gene>
    <name evidence="3" type="ORF">SUNI508_03859</name>
</gene>
<dbReference type="PANTHER" id="PTHR43355:SF2">
    <property type="entry name" value="FLAVIN REDUCTASE (NADPH)"/>
    <property type="match status" value="1"/>
</dbReference>
<dbReference type="EMBL" id="JARVKF010000057">
    <property type="protein sequence ID" value="KAK9423843.1"/>
    <property type="molecule type" value="Genomic_DNA"/>
</dbReference>
<dbReference type="Gene3D" id="3.40.50.720">
    <property type="entry name" value="NAD(P)-binding Rossmann-like Domain"/>
    <property type="match status" value="1"/>
</dbReference>
<feature type="domain" description="NAD(P)-binding" evidence="2">
    <location>
        <begin position="10"/>
        <end position="230"/>
    </location>
</feature>
<organism evidence="3 4">
    <name type="scientific">Seiridium unicorne</name>
    <dbReference type="NCBI Taxonomy" id="138068"/>
    <lineage>
        <taxon>Eukaryota</taxon>
        <taxon>Fungi</taxon>
        <taxon>Dikarya</taxon>
        <taxon>Ascomycota</taxon>
        <taxon>Pezizomycotina</taxon>
        <taxon>Sordariomycetes</taxon>
        <taxon>Xylariomycetidae</taxon>
        <taxon>Amphisphaeriales</taxon>
        <taxon>Sporocadaceae</taxon>
        <taxon>Seiridium</taxon>
    </lineage>
</organism>
<protein>
    <submittedName>
        <fullName evidence="3">NAD(P)-binding protein</fullName>
    </submittedName>
</protein>
<sequence length="253" mass="27414">MSAKTIAFFGATGGCGLAALKHSLADGHTCIALCRTPSKLTDQLAADKYPNLTVMQGNAHDVAAVFKCLVCPTKPQRFVDHIVSAVGGAFSPTTFSIDDPHVCERATETLLQAITAVRQGGASGTPRIAAISTTGISKTGRDLPVAMFLLYRFMLGVPHKDKEAMEDKFVASGEDFVLVRPSFLVDGRNEANKEVRVGVEDVRNGRNVVEKKEWGYTISREAVGRWMYQNLIRGNGDKEDKNEYSGKAVSLTF</sequence>
<evidence type="ECO:0000313" key="4">
    <source>
        <dbReference type="Proteomes" id="UP001408356"/>
    </source>
</evidence>
<dbReference type="InterPro" id="IPR051606">
    <property type="entry name" value="Polyketide_Oxido-like"/>
</dbReference>
<dbReference type="Pfam" id="PF13460">
    <property type="entry name" value="NAD_binding_10"/>
    <property type="match status" value="1"/>
</dbReference>
<proteinExistence type="inferred from homology"/>
<accession>A0ABR2VAB8</accession>
<reference evidence="3 4" key="1">
    <citation type="journal article" date="2024" name="J. Plant Pathol.">
        <title>Sequence and assembly of the genome of Seiridium unicorne, isolate CBS 538.82, causal agent of cypress canker disease.</title>
        <authorList>
            <person name="Scali E."/>
            <person name="Rocca G.D."/>
            <person name="Danti R."/>
            <person name="Garbelotto M."/>
            <person name="Barberini S."/>
            <person name="Baroncelli R."/>
            <person name="Emiliani G."/>
        </authorList>
    </citation>
    <scope>NUCLEOTIDE SEQUENCE [LARGE SCALE GENOMIC DNA]</scope>
    <source>
        <strain evidence="3 4">BM-138-508</strain>
    </source>
</reference>
<dbReference type="InterPro" id="IPR016040">
    <property type="entry name" value="NAD(P)-bd_dom"/>
</dbReference>
<dbReference type="SUPFAM" id="SSF51735">
    <property type="entry name" value="NAD(P)-binding Rossmann-fold domains"/>
    <property type="match status" value="1"/>
</dbReference>
<dbReference type="Proteomes" id="UP001408356">
    <property type="component" value="Unassembled WGS sequence"/>
</dbReference>